<gene>
    <name evidence="2" type="ORF">ACJ72_06710</name>
</gene>
<protein>
    <submittedName>
        <fullName evidence="2">Uncharacterized protein</fullName>
    </submittedName>
</protein>
<comment type="caution">
    <text evidence="2">The sequence shown here is derived from an EMBL/GenBank/DDBJ whole genome shotgun (WGS) entry which is preliminary data.</text>
</comment>
<keyword evidence="3" id="KW-1185">Reference proteome</keyword>
<organism evidence="2 3">
    <name type="scientific">Emergomyces africanus</name>
    <dbReference type="NCBI Taxonomy" id="1955775"/>
    <lineage>
        <taxon>Eukaryota</taxon>
        <taxon>Fungi</taxon>
        <taxon>Dikarya</taxon>
        <taxon>Ascomycota</taxon>
        <taxon>Pezizomycotina</taxon>
        <taxon>Eurotiomycetes</taxon>
        <taxon>Eurotiomycetidae</taxon>
        <taxon>Onygenales</taxon>
        <taxon>Ajellomycetaceae</taxon>
        <taxon>Emergomyces</taxon>
    </lineage>
</organism>
<proteinExistence type="predicted"/>
<name>A0A1B7NQN1_9EURO</name>
<feature type="region of interest" description="Disordered" evidence="1">
    <location>
        <begin position="1"/>
        <end position="21"/>
    </location>
</feature>
<accession>A0A1B7NQN1</accession>
<dbReference type="Proteomes" id="UP000091918">
    <property type="component" value="Unassembled WGS sequence"/>
</dbReference>
<sequence length="72" mass="8018">MAQHMRKGGVPKSSTTTTIAQAPMMIVTTSEKIRDKATLSCQPVSNRDDTRVLDYNVCEVCLATEFVAWERV</sequence>
<evidence type="ECO:0000313" key="3">
    <source>
        <dbReference type="Proteomes" id="UP000091918"/>
    </source>
</evidence>
<dbReference type="EMBL" id="LGUA01001215">
    <property type="protein sequence ID" value="OAX78976.1"/>
    <property type="molecule type" value="Genomic_DNA"/>
</dbReference>
<evidence type="ECO:0000313" key="2">
    <source>
        <dbReference type="EMBL" id="OAX78976.1"/>
    </source>
</evidence>
<evidence type="ECO:0000256" key="1">
    <source>
        <dbReference type="SAM" id="MobiDB-lite"/>
    </source>
</evidence>
<reference evidence="2 3" key="1">
    <citation type="submission" date="2015-07" db="EMBL/GenBank/DDBJ databases">
        <title>Emmonsia species relationships and genome sequence.</title>
        <authorList>
            <person name="Cuomo C.A."/>
            <person name="Schwartz I.S."/>
            <person name="Kenyon C."/>
            <person name="de Hoog G.S."/>
            <person name="Govender N.P."/>
            <person name="Botha A."/>
            <person name="Moreno L."/>
            <person name="de Vries M."/>
            <person name="Munoz J.F."/>
            <person name="Stielow J.B."/>
        </authorList>
    </citation>
    <scope>NUCLEOTIDE SEQUENCE [LARGE SCALE GENOMIC DNA]</scope>
    <source>
        <strain evidence="2 3">CBS 136260</strain>
    </source>
</reference>
<dbReference type="AlphaFoldDB" id="A0A1B7NQN1"/>